<name>A0A662Z3E7_9STAP</name>
<dbReference type="SUPFAM" id="SSF53474">
    <property type="entry name" value="alpha/beta-Hydrolases"/>
    <property type="match status" value="1"/>
</dbReference>
<dbReference type="Gene3D" id="3.40.50.1820">
    <property type="entry name" value="alpha/beta hydrolase"/>
    <property type="match status" value="1"/>
</dbReference>
<accession>A0A662Z3E7</accession>
<gene>
    <name evidence="1" type="ORF">SAMN05192557_0029</name>
</gene>
<dbReference type="InterPro" id="IPR029058">
    <property type="entry name" value="AB_hydrolase_fold"/>
</dbReference>
<dbReference type="OrthoDB" id="7335480at2"/>
<dbReference type="GO" id="GO:0006508">
    <property type="term" value="P:proteolysis"/>
    <property type="evidence" value="ECO:0007669"/>
    <property type="project" value="InterPro"/>
</dbReference>
<evidence type="ECO:0000313" key="2">
    <source>
        <dbReference type="Proteomes" id="UP000243605"/>
    </source>
</evidence>
<proteinExistence type="predicted"/>
<reference evidence="1 2" key="1">
    <citation type="submission" date="2016-10" db="EMBL/GenBank/DDBJ databases">
        <authorList>
            <person name="Varghese N."/>
            <person name="Submissions S."/>
        </authorList>
    </citation>
    <scope>NUCLEOTIDE SEQUENCE [LARGE SCALE GENOMIC DNA]</scope>
    <source>
        <strain evidence="1 2">IBRC-M10081</strain>
    </source>
</reference>
<dbReference type="GO" id="GO:0008236">
    <property type="term" value="F:serine-type peptidase activity"/>
    <property type="evidence" value="ECO:0007669"/>
    <property type="project" value="InterPro"/>
</dbReference>
<organism evidence="1 2">
    <name type="scientific">Aliicoccus persicus</name>
    <dbReference type="NCBI Taxonomy" id="930138"/>
    <lineage>
        <taxon>Bacteria</taxon>
        <taxon>Bacillati</taxon>
        <taxon>Bacillota</taxon>
        <taxon>Bacilli</taxon>
        <taxon>Bacillales</taxon>
        <taxon>Staphylococcaceae</taxon>
        <taxon>Aliicoccus</taxon>
    </lineage>
</organism>
<protein>
    <submittedName>
        <fullName evidence="1">Prolyl oligopeptidase family protein</fullName>
    </submittedName>
</protein>
<dbReference type="EMBL" id="FOIT01000001">
    <property type="protein sequence ID" value="SEV79822.1"/>
    <property type="molecule type" value="Genomic_DNA"/>
</dbReference>
<sequence length="267" mass="31313">MMRIHLNNLNHKFLIDNNNKKIEIIFNNEKFYFFISLKENNEKLVVFSNGAVDRKKKTPPLFMRSTWHEDINANCIFIDDKTIHNIKVSLGWGIGREDRYYILDYLEVVKKIAQLINIRNENIFYYGSSAGGFMSIMLAVHHKNTVAIVNNPQTSVLRYKEGPKKSLFSNIFKGLTEHEIMNNFGLRISLIKAIEKKKNLPKIYYLQNMLSDFDMENHVNPFMDELKKSGFNTENITYIFYNSVKLGHNPLPKEQSLNYINSLIEFD</sequence>
<dbReference type="Proteomes" id="UP000243605">
    <property type="component" value="Unassembled WGS sequence"/>
</dbReference>
<dbReference type="AlphaFoldDB" id="A0A662Z3E7"/>
<evidence type="ECO:0000313" key="1">
    <source>
        <dbReference type="EMBL" id="SEV79822.1"/>
    </source>
</evidence>
<keyword evidence="2" id="KW-1185">Reference proteome</keyword>
<dbReference type="RefSeq" id="WP_091472538.1">
    <property type="nucleotide sequence ID" value="NZ_FOIT01000001.1"/>
</dbReference>